<evidence type="ECO:0000256" key="2">
    <source>
        <dbReference type="ARBA" id="ARBA00023125"/>
    </source>
</evidence>
<keyword evidence="7" id="KW-1185">Reference proteome</keyword>
<dbReference type="GO" id="GO:0003677">
    <property type="term" value="F:DNA binding"/>
    <property type="evidence" value="ECO:0007669"/>
    <property type="project" value="UniProtKB-KW"/>
</dbReference>
<evidence type="ECO:0000313" key="7">
    <source>
        <dbReference type="Proteomes" id="UP000279959"/>
    </source>
</evidence>
<feature type="modified residue" description="4-aspartylphosphate" evidence="3">
    <location>
        <position position="61"/>
    </location>
</feature>
<dbReference type="GO" id="GO:0000160">
    <property type="term" value="P:phosphorelay signal transduction system"/>
    <property type="evidence" value="ECO:0007669"/>
    <property type="project" value="InterPro"/>
</dbReference>
<dbReference type="InterPro" id="IPR011006">
    <property type="entry name" value="CheY-like_superfamily"/>
</dbReference>
<dbReference type="PROSITE" id="PS50043">
    <property type="entry name" value="HTH_LUXR_2"/>
    <property type="match status" value="1"/>
</dbReference>
<proteinExistence type="predicted"/>
<dbReference type="InterPro" id="IPR000792">
    <property type="entry name" value="Tscrpt_reg_LuxR_C"/>
</dbReference>
<dbReference type="CDD" id="cd06170">
    <property type="entry name" value="LuxR_C_like"/>
    <property type="match status" value="1"/>
</dbReference>
<dbReference type="Pfam" id="PF00072">
    <property type="entry name" value="Response_reg"/>
    <property type="match status" value="1"/>
</dbReference>
<dbReference type="SUPFAM" id="SSF52172">
    <property type="entry name" value="CheY-like"/>
    <property type="match status" value="1"/>
</dbReference>
<organism evidence="6 7">
    <name type="scientific">Sphingobium amiense</name>
    <dbReference type="NCBI Taxonomy" id="135719"/>
    <lineage>
        <taxon>Bacteria</taxon>
        <taxon>Pseudomonadati</taxon>
        <taxon>Pseudomonadota</taxon>
        <taxon>Alphaproteobacteria</taxon>
        <taxon>Sphingomonadales</taxon>
        <taxon>Sphingomonadaceae</taxon>
        <taxon>Sphingobium</taxon>
    </lineage>
</organism>
<dbReference type="EMBL" id="AP018664">
    <property type="protein sequence ID" value="BBD96767.1"/>
    <property type="molecule type" value="Genomic_DNA"/>
</dbReference>
<feature type="domain" description="Response regulatory" evidence="5">
    <location>
        <begin position="9"/>
        <end position="126"/>
    </location>
</feature>
<dbReference type="PROSITE" id="PS50110">
    <property type="entry name" value="RESPONSE_REGULATORY"/>
    <property type="match status" value="1"/>
</dbReference>
<dbReference type="SMART" id="SM00421">
    <property type="entry name" value="HTH_LUXR"/>
    <property type="match status" value="1"/>
</dbReference>
<dbReference type="InterPro" id="IPR058245">
    <property type="entry name" value="NreC/VraR/RcsB-like_REC"/>
</dbReference>
<dbReference type="KEGG" id="sami:SAMIE_1002680"/>
<dbReference type="PRINTS" id="PR00038">
    <property type="entry name" value="HTHLUXR"/>
</dbReference>
<evidence type="ECO:0000313" key="6">
    <source>
        <dbReference type="EMBL" id="BBD96767.1"/>
    </source>
</evidence>
<dbReference type="InterPro" id="IPR036388">
    <property type="entry name" value="WH-like_DNA-bd_sf"/>
</dbReference>
<sequence length="218" mass="23067">MVDTSPGGRILIADDHPLLREGLALAARAAVPGVAIDTAGTVGESLAALERYGRYRLILLDFVLPDARGFSGFLQIQHIASRIPIAVISAHETVVLVEGAMALGAAGFLYKSTPFDELARDIRDLVNGKRCFPDIAAANGSAGLREQIASLSGAQLRVLIALSDGRLNKQIAADLDVSEATIKAHLTAIFRKLQVNNRAQALLAIQPLLGEVSGEKAR</sequence>
<dbReference type="InterPro" id="IPR016032">
    <property type="entry name" value="Sig_transdc_resp-reg_C-effctor"/>
</dbReference>
<dbReference type="CDD" id="cd17535">
    <property type="entry name" value="REC_NarL-like"/>
    <property type="match status" value="1"/>
</dbReference>
<dbReference type="SUPFAM" id="SSF46894">
    <property type="entry name" value="C-terminal effector domain of the bipartite response regulators"/>
    <property type="match status" value="1"/>
</dbReference>
<evidence type="ECO:0000256" key="1">
    <source>
        <dbReference type="ARBA" id="ARBA00022553"/>
    </source>
</evidence>
<reference evidence="6 7" key="1">
    <citation type="submission" date="2018-05" db="EMBL/GenBank/DDBJ databases">
        <title>Complete Genome Sequence of the Nonylphenol-Degrading Bacterium Sphingobium amiense DSM 16289T.</title>
        <authorList>
            <person name="Ootsuka M."/>
            <person name="Nishizawa T."/>
            <person name="Ohta H."/>
        </authorList>
    </citation>
    <scope>NUCLEOTIDE SEQUENCE [LARGE SCALE GENOMIC DNA]</scope>
    <source>
        <strain evidence="6 7">DSM 16289</strain>
    </source>
</reference>
<dbReference type="PANTHER" id="PTHR45566:SF1">
    <property type="entry name" value="HTH-TYPE TRANSCRIPTIONAL REGULATOR YHJB-RELATED"/>
    <property type="match status" value="1"/>
</dbReference>
<dbReference type="Gene3D" id="3.40.50.2300">
    <property type="match status" value="1"/>
</dbReference>
<dbReference type="Pfam" id="PF00196">
    <property type="entry name" value="GerE"/>
    <property type="match status" value="1"/>
</dbReference>
<evidence type="ECO:0000256" key="3">
    <source>
        <dbReference type="PROSITE-ProRule" id="PRU00169"/>
    </source>
</evidence>
<feature type="domain" description="HTH luxR-type" evidence="4">
    <location>
        <begin position="144"/>
        <end position="209"/>
    </location>
</feature>
<dbReference type="Gene3D" id="1.10.10.10">
    <property type="entry name" value="Winged helix-like DNA-binding domain superfamily/Winged helix DNA-binding domain"/>
    <property type="match status" value="1"/>
</dbReference>
<dbReference type="InterPro" id="IPR001789">
    <property type="entry name" value="Sig_transdc_resp-reg_receiver"/>
</dbReference>
<dbReference type="SMART" id="SM00448">
    <property type="entry name" value="REC"/>
    <property type="match status" value="1"/>
</dbReference>
<protein>
    <submittedName>
        <fullName evidence="6">DNA-binding response regulator</fullName>
    </submittedName>
</protein>
<dbReference type="RefSeq" id="WP_066700838.1">
    <property type="nucleotide sequence ID" value="NZ_AP018664.1"/>
</dbReference>
<keyword evidence="1 3" id="KW-0597">Phosphoprotein</keyword>
<dbReference type="PANTHER" id="PTHR45566">
    <property type="entry name" value="HTH-TYPE TRANSCRIPTIONAL REGULATOR YHJB-RELATED"/>
    <property type="match status" value="1"/>
</dbReference>
<dbReference type="Proteomes" id="UP000279959">
    <property type="component" value="Chromosome"/>
</dbReference>
<evidence type="ECO:0000259" key="4">
    <source>
        <dbReference type="PROSITE" id="PS50043"/>
    </source>
</evidence>
<dbReference type="InterPro" id="IPR051015">
    <property type="entry name" value="EvgA-like"/>
</dbReference>
<dbReference type="AlphaFoldDB" id="A0A494W2F0"/>
<gene>
    <name evidence="6" type="ORF">SAMIE_1002680</name>
</gene>
<dbReference type="GO" id="GO:0006355">
    <property type="term" value="P:regulation of DNA-templated transcription"/>
    <property type="evidence" value="ECO:0007669"/>
    <property type="project" value="InterPro"/>
</dbReference>
<accession>A0A494W2F0</accession>
<name>A0A494W2F0_9SPHN</name>
<keyword evidence="2 6" id="KW-0238">DNA-binding</keyword>
<evidence type="ECO:0000259" key="5">
    <source>
        <dbReference type="PROSITE" id="PS50110"/>
    </source>
</evidence>
<dbReference type="PROSITE" id="PS00622">
    <property type="entry name" value="HTH_LUXR_1"/>
    <property type="match status" value="1"/>
</dbReference>